<dbReference type="KEGG" id="ache:ACHE_40494S"/>
<dbReference type="EMBL" id="AP024419">
    <property type="protein sequence ID" value="BCR87930.1"/>
    <property type="molecule type" value="Genomic_DNA"/>
</dbReference>
<dbReference type="Pfam" id="PF05141">
    <property type="entry name" value="DIT1_PvcA"/>
    <property type="match status" value="1"/>
</dbReference>
<accession>A0A7R7VNH9</accession>
<dbReference type="AlphaFoldDB" id="A0A7R7VNH9"/>
<evidence type="ECO:0000313" key="2">
    <source>
        <dbReference type="Proteomes" id="UP000637239"/>
    </source>
</evidence>
<dbReference type="PANTHER" id="PTHR37285">
    <property type="entry name" value="SPORE WALL MATURATION PROTEIN DIT1"/>
    <property type="match status" value="1"/>
</dbReference>
<reference evidence="1" key="2">
    <citation type="submission" date="2021-02" db="EMBL/GenBank/DDBJ databases">
        <title>Aspergillus chevalieri M1 genome sequence.</title>
        <authorList>
            <person name="Kadooka C."/>
            <person name="Mori K."/>
            <person name="Futagami T."/>
        </authorList>
    </citation>
    <scope>NUCLEOTIDE SEQUENCE</scope>
    <source>
        <strain evidence="1">M1</strain>
    </source>
</reference>
<dbReference type="InterPro" id="IPR007817">
    <property type="entry name" value="Isocyanide_synthase_DIT1"/>
</dbReference>
<protein>
    <recommendedName>
        <fullName evidence="3">Pyoverdine/dityrosine biosynthesis protein</fullName>
    </recommendedName>
</protein>
<gene>
    <name evidence="1" type="ORF">ACHE_40494S</name>
</gene>
<organism evidence="1 2">
    <name type="scientific">Aspergillus chevalieri</name>
    <name type="common">Eurotium chevalieri</name>
    <dbReference type="NCBI Taxonomy" id="182096"/>
    <lineage>
        <taxon>Eukaryota</taxon>
        <taxon>Fungi</taxon>
        <taxon>Dikarya</taxon>
        <taxon>Ascomycota</taxon>
        <taxon>Pezizomycotina</taxon>
        <taxon>Eurotiomycetes</taxon>
        <taxon>Eurotiomycetidae</taxon>
        <taxon>Eurotiales</taxon>
        <taxon>Aspergillaceae</taxon>
        <taxon>Aspergillus</taxon>
        <taxon>Aspergillus subgen. Aspergillus</taxon>
    </lineage>
</organism>
<sequence length="494" mass="55421">MASLSLPVERKLFNPLWWREMLFQWQSQSHKISSASDVDAGTPESKVVEVHQVNAPSKASSAYDFAKVPKDGVTITVTELESEDDLEVEEDRAVTIISEPEPTDWDKLASDILDVIGDYGLHTQPKDVDGPVTGWAGKSFFMDRVRTQVAKGHAIEMILPAFPWKSINQVDKVTGVLPDLGEELALSRLHQLCEDIKVVYPPGGEVHIATDGLLFDDVVGISDDNTWAYGDGLVQMAKSKGYDKSIKLFRVMDILGYTADTPLNKESYLSLAQKCRNEILEKYGRTEEEVREMMRDDPDTLLTYCGFIRFLETDLRHSPVAAHATSGQKYRKIVKKVAISMMIRAESFTKFLQAMKPEHVRLSIHPSSGNVKLSIPLIVQGSGDFPKSPWHSSIAVALDGTYTTVHSKAVRDTHRLMYKDGRPYFYREKSELWDWEDEDVVFEAQYPNTMLLYPRAGIKKSLTEEQLDKVKQLRGVHKGPVKVIGFENAAAGAA</sequence>
<name>A0A7R7VNH9_ASPCH</name>
<evidence type="ECO:0008006" key="3">
    <source>
        <dbReference type="Google" id="ProtNLM"/>
    </source>
</evidence>
<evidence type="ECO:0000313" key="1">
    <source>
        <dbReference type="EMBL" id="BCR87930.1"/>
    </source>
</evidence>
<keyword evidence="2" id="KW-1185">Reference proteome</keyword>
<dbReference type="PANTHER" id="PTHR37285:SF5">
    <property type="entry name" value="SPORE WALL MATURATION PROTEIN DIT1"/>
    <property type="match status" value="1"/>
</dbReference>
<reference evidence="1" key="1">
    <citation type="submission" date="2021-01" db="EMBL/GenBank/DDBJ databases">
        <authorList>
            <consortium name="Aspergillus chevalieri M1 genome sequencing consortium"/>
            <person name="Kazuki M."/>
            <person name="Futagami T."/>
        </authorList>
    </citation>
    <scope>NUCLEOTIDE SEQUENCE</scope>
    <source>
        <strain evidence="1">M1</strain>
    </source>
</reference>
<dbReference type="Proteomes" id="UP000637239">
    <property type="component" value="Chromosome 4"/>
</dbReference>
<dbReference type="GeneID" id="66982289"/>
<dbReference type="RefSeq" id="XP_043136452.1">
    <property type="nucleotide sequence ID" value="XM_043278699.1"/>
</dbReference>
<proteinExistence type="predicted"/>